<sequence length="60" mass="6770">MYSTVQLDEEQLGRNEQSGIDKERMVEANISKIVIQAYLEKPYLDLFTPTLCAANETCAS</sequence>
<accession>A0AAN7UA87</accession>
<evidence type="ECO:0000313" key="2">
    <source>
        <dbReference type="Proteomes" id="UP001305414"/>
    </source>
</evidence>
<dbReference type="AlphaFoldDB" id="A0AAN7UA87"/>
<protein>
    <submittedName>
        <fullName evidence="1">Uncharacterized protein</fullName>
    </submittedName>
</protein>
<dbReference type="Proteomes" id="UP001305414">
    <property type="component" value="Unassembled WGS sequence"/>
</dbReference>
<gene>
    <name evidence="1" type="ORF">RRF57_000670</name>
</gene>
<organism evidence="1 2">
    <name type="scientific">Xylaria bambusicola</name>
    <dbReference type="NCBI Taxonomy" id="326684"/>
    <lineage>
        <taxon>Eukaryota</taxon>
        <taxon>Fungi</taxon>
        <taxon>Dikarya</taxon>
        <taxon>Ascomycota</taxon>
        <taxon>Pezizomycotina</taxon>
        <taxon>Sordariomycetes</taxon>
        <taxon>Xylariomycetidae</taxon>
        <taxon>Xylariales</taxon>
        <taxon>Xylariaceae</taxon>
        <taxon>Xylaria</taxon>
    </lineage>
</organism>
<name>A0AAN7UA87_9PEZI</name>
<proteinExistence type="predicted"/>
<keyword evidence="2" id="KW-1185">Reference proteome</keyword>
<evidence type="ECO:0000313" key="1">
    <source>
        <dbReference type="EMBL" id="KAK5624954.1"/>
    </source>
</evidence>
<dbReference type="EMBL" id="JAWHQM010000002">
    <property type="protein sequence ID" value="KAK5624954.1"/>
    <property type="molecule type" value="Genomic_DNA"/>
</dbReference>
<reference evidence="1 2" key="1">
    <citation type="submission" date="2023-10" db="EMBL/GenBank/DDBJ databases">
        <title>Draft genome sequence of Xylaria bambusicola isolate GMP-LS, the root and basal stem rot pathogen of sugarcane in Indonesia.</title>
        <authorList>
            <person name="Selvaraj P."/>
            <person name="Muralishankar V."/>
            <person name="Muruganantham S."/>
            <person name="Sp S."/>
            <person name="Haryani S."/>
            <person name="Lau K.J.X."/>
            <person name="Naqvi N.I."/>
        </authorList>
    </citation>
    <scope>NUCLEOTIDE SEQUENCE [LARGE SCALE GENOMIC DNA]</scope>
    <source>
        <strain evidence="1">GMP-LS</strain>
    </source>
</reference>
<comment type="caution">
    <text evidence="1">The sequence shown here is derived from an EMBL/GenBank/DDBJ whole genome shotgun (WGS) entry which is preliminary data.</text>
</comment>